<reference evidence="3" key="1">
    <citation type="submission" date="2017-08" db="EMBL/GenBank/DDBJ databases">
        <authorList>
            <person name="Huang Z."/>
        </authorList>
    </citation>
    <scope>NUCLEOTIDE SEQUENCE [LARGE SCALE GENOMIC DNA]</scope>
    <source>
        <strain evidence="3">SA5d-4</strain>
    </source>
</reference>
<dbReference type="EMBL" id="NPIA01000001">
    <property type="protein sequence ID" value="OZM58160.1"/>
    <property type="molecule type" value="Genomic_DNA"/>
</dbReference>
<dbReference type="Pfam" id="PF00581">
    <property type="entry name" value="Rhodanese"/>
    <property type="match status" value="1"/>
</dbReference>
<protein>
    <submittedName>
        <fullName evidence="2">Rhodanese</fullName>
    </submittedName>
</protein>
<organism evidence="2 3">
    <name type="scientific">Lottiidibacillus patelloidae</name>
    <dbReference type="NCBI Taxonomy" id="2670334"/>
    <lineage>
        <taxon>Bacteria</taxon>
        <taxon>Bacillati</taxon>
        <taxon>Bacillota</taxon>
        <taxon>Bacilli</taxon>
        <taxon>Bacillales</taxon>
        <taxon>Bacillaceae</taxon>
        <taxon>Lottiidibacillus</taxon>
    </lineage>
</organism>
<dbReference type="Gene3D" id="3.40.250.10">
    <property type="entry name" value="Rhodanese-like domain"/>
    <property type="match status" value="1"/>
</dbReference>
<dbReference type="SUPFAM" id="SSF52821">
    <property type="entry name" value="Rhodanese/Cell cycle control phosphatase"/>
    <property type="match status" value="1"/>
</dbReference>
<dbReference type="InterPro" id="IPR001763">
    <property type="entry name" value="Rhodanese-like_dom"/>
</dbReference>
<feature type="domain" description="Rhodanese" evidence="1">
    <location>
        <begin position="14"/>
        <end position="97"/>
    </location>
</feature>
<proteinExistence type="predicted"/>
<dbReference type="PANTHER" id="PTHR43031:SF17">
    <property type="entry name" value="SULFURTRANSFERASE YTWF-RELATED"/>
    <property type="match status" value="1"/>
</dbReference>
<evidence type="ECO:0000313" key="2">
    <source>
        <dbReference type="EMBL" id="OZM58160.1"/>
    </source>
</evidence>
<accession>A0A263BWW7</accession>
<dbReference type="CDD" id="cd00158">
    <property type="entry name" value="RHOD"/>
    <property type="match status" value="1"/>
</dbReference>
<dbReference type="PANTHER" id="PTHR43031">
    <property type="entry name" value="FAD-DEPENDENT OXIDOREDUCTASE"/>
    <property type="match status" value="1"/>
</dbReference>
<dbReference type="InterPro" id="IPR050229">
    <property type="entry name" value="GlpE_sulfurtransferase"/>
</dbReference>
<evidence type="ECO:0000313" key="3">
    <source>
        <dbReference type="Proteomes" id="UP000217083"/>
    </source>
</evidence>
<reference evidence="2 3" key="2">
    <citation type="submission" date="2017-09" db="EMBL/GenBank/DDBJ databases">
        <title>Bacillus patelloidae sp. nov., isolated from the intestinal tract of a marine limpet.</title>
        <authorList>
            <person name="Liu R."/>
            <person name="Dong C."/>
            <person name="Shao Z."/>
        </authorList>
    </citation>
    <scope>NUCLEOTIDE SEQUENCE [LARGE SCALE GENOMIC DNA]</scope>
    <source>
        <strain evidence="2 3">SA5d-4</strain>
    </source>
</reference>
<dbReference type="InterPro" id="IPR036873">
    <property type="entry name" value="Rhodanese-like_dom_sf"/>
</dbReference>
<dbReference type="Proteomes" id="UP000217083">
    <property type="component" value="Unassembled WGS sequence"/>
</dbReference>
<sequence length="97" mass="10935">MKELTVKEVEQLIKDKQVSLIDVREVDEVEAGKIPGIKNIPLSEFTERIAEIEKDKEHILICRSGNRSGKACAYLTQLGYNVINMSGGMLEWEGEVE</sequence>
<dbReference type="SMART" id="SM00450">
    <property type="entry name" value="RHOD"/>
    <property type="match status" value="1"/>
</dbReference>
<comment type="caution">
    <text evidence="2">The sequence shown here is derived from an EMBL/GenBank/DDBJ whole genome shotgun (WGS) entry which is preliminary data.</text>
</comment>
<gene>
    <name evidence="2" type="ORF">CIB95_00860</name>
</gene>
<dbReference type="PROSITE" id="PS50206">
    <property type="entry name" value="RHODANESE_3"/>
    <property type="match status" value="1"/>
</dbReference>
<keyword evidence="3" id="KW-1185">Reference proteome</keyword>
<dbReference type="RefSeq" id="WP_094920603.1">
    <property type="nucleotide sequence ID" value="NZ_NPIA01000001.1"/>
</dbReference>
<dbReference type="AlphaFoldDB" id="A0A263BWW7"/>
<name>A0A263BWW7_9BACI</name>
<evidence type="ECO:0000259" key="1">
    <source>
        <dbReference type="PROSITE" id="PS50206"/>
    </source>
</evidence>